<dbReference type="Pfam" id="PF13466">
    <property type="entry name" value="STAS_2"/>
    <property type="match status" value="1"/>
</dbReference>
<keyword evidence="3" id="KW-1185">Reference proteome</keyword>
<evidence type="ECO:0000313" key="2">
    <source>
        <dbReference type="EMBL" id="PWW48559.1"/>
    </source>
</evidence>
<feature type="domain" description="STAS" evidence="1">
    <location>
        <begin position="1"/>
        <end position="89"/>
    </location>
</feature>
<dbReference type="Proteomes" id="UP000246483">
    <property type="component" value="Unassembled WGS sequence"/>
</dbReference>
<dbReference type="InterPro" id="IPR058548">
    <property type="entry name" value="MlaB-like_STAS"/>
</dbReference>
<name>A0A317RF87_9BURK</name>
<gene>
    <name evidence="2" type="ORF">DFR36_10161</name>
</gene>
<reference evidence="2 3" key="1">
    <citation type="submission" date="2018-05" db="EMBL/GenBank/DDBJ databases">
        <title>Genomic Encyclopedia of Type Strains, Phase IV (KMG-IV): sequencing the most valuable type-strain genomes for metagenomic binning, comparative biology and taxonomic classification.</title>
        <authorList>
            <person name="Goeker M."/>
        </authorList>
    </citation>
    <scope>NUCLEOTIDE SEQUENCE [LARGE SCALE GENOMIC DNA]</scope>
    <source>
        <strain evidence="2 3">DSM 26006</strain>
    </source>
</reference>
<sequence length="89" mass="9065">MLRLPAELTHRQASACLRQLIAALPAGQGGAVVVDASALTTFDSSALAVLLECRRAAARAGRALAVRAMPAGLASLAQLYRVDGLLPAG</sequence>
<dbReference type="AlphaFoldDB" id="A0A317RF87"/>
<dbReference type="InterPro" id="IPR002645">
    <property type="entry name" value="STAS_dom"/>
</dbReference>
<dbReference type="OrthoDB" id="9156744at2"/>
<dbReference type="PROSITE" id="PS50801">
    <property type="entry name" value="STAS"/>
    <property type="match status" value="1"/>
</dbReference>
<comment type="caution">
    <text evidence="2">The sequence shown here is derived from an EMBL/GenBank/DDBJ whole genome shotgun (WGS) entry which is preliminary data.</text>
</comment>
<proteinExistence type="predicted"/>
<dbReference type="InterPro" id="IPR036513">
    <property type="entry name" value="STAS_dom_sf"/>
</dbReference>
<evidence type="ECO:0000313" key="3">
    <source>
        <dbReference type="Proteomes" id="UP000246483"/>
    </source>
</evidence>
<dbReference type="Gene3D" id="3.30.750.24">
    <property type="entry name" value="STAS domain"/>
    <property type="match status" value="1"/>
</dbReference>
<dbReference type="SUPFAM" id="SSF52091">
    <property type="entry name" value="SpoIIaa-like"/>
    <property type="match status" value="1"/>
</dbReference>
<protein>
    <submittedName>
        <fullName evidence="2">Phospholipid transport system transporter-binding protein</fullName>
    </submittedName>
</protein>
<accession>A0A317RF87</accession>
<dbReference type="EMBL" id="QGUB01000001">
    <property type="protein sequence ID" value="PWW48559.1"/>
    <property type="molecule type" value="Genomic_DNA"/>
</dbReference>
<organism evidence="2 3">
    <name type="scientific">Melaminivora alkalimesophila</name>
    <dbReference type="NCBI Taxonomy" id="1165852"/>
    <lineage>
        <taxon>Bacteria</taxon>
        <taxon>Pseudomonadati</taxon>
        <taxon>Pseudomonadota</taxon>
        <taxon>Betaproteobacteria</taxon>
        <taxon>Burkholderiales</taxon>
        <taxon>Comamonadaceae</taxon>
        <taxon>Melaminivora</taxon>
    </lineage>
</organism>
<dbReference type="RefSeq" id="WP_040436398.1">
    <property type="nucleotide sequence ID" value="NZ_ALEE01000428.1"/>
</dbReference>
<evidence type="ECO:0000259" key="1">
    <source>
        <dbReference type="PROSITE" id="PS50801"/>
    </source>
</evidence>